<feature type="transmembrane region" description="Helical" evidence="9">
    <location>
        <begin position="332"/>
        <end position="353"/>
    </location>
</feature>
<comment type="subcellular location">
    <subcellularLocation>
        <location evidence="1">Membrane</location>
        <topology evidence="1">Multi-pass membrane protein</topology>
    </subcellularLocation>
</comment>
<keyword evidence="6 9" id="KW-1133">Transmembrane helix</keyword>
<dbReference type="Proteomes" id="UP001059934">
    <property type="component" value="Chromosome"/>
</dbReference>
<dbReference type="PANTHER" id="PTHR42751:SF1">
    <property type="entry name" value="CATION_PROTON ANTIPORTER YBAL-RELATED"/>
    <property type="match status" value="1"/>
</dbReference>
<keyword evidence="4" id="KW-0050">Antiport</keyword>
<dbReference type="Gene3D" id="3.40.50.720">
    <property type="entry name" value="NAD(P)-binding Rossmann-like Domain"/>
    <property type="match status" value="1"/>
</dbReference>
<evidence type="ECO:0000256" key="3">
    <source>
        <dbReference type="ARBA" id="ARBA00022448"/>
    </source>
</evidence>
<keyword evidence="3" id="KW-0813">Transport</keyword>
<keyword evidence="5 9" id="KW-0812">Transmembrane</keyword>
<protein>
    <submittedName>
        <fullName evidence="12">Cation:proton antiporter</fullName>
    </submittedName>
</protein>
<feature type="transmembrane region" description="Helical" evidence="9">
    <location>
        <begin position="303"/>
        <end position="326"/>
    </location>
</feature>
<evidence type="ECO:0000256" key="7">
    <source>
        <dbReference type="ARBA" id="ARBA00023065"/>
    </source>
</evidence>
<comment type="similarity">
    <text evidence="2">Belongs to the monovalent cation:proton antiporter 2 (CPA2) transporter (TC 2.A.37) family.</text>
</comment>
<sequence>MDYLWIFIAFVCGFLVKQINLPPLVGYLAAGFGLHALGVQPDASLKTLGDLGVILLLFTIGLKLNISSLFKTEIWAGAAGHMSVIVLLTMFNCALLGAVGYSHFSGLDLAGAALIGFAVSFSSTVIAVKVLEDNGEMRSRHGQVAIGILVIQDIAAVIFVTLASDMSPSWWALGLLLLPLLRPALDYLMERCGHGELLPLAGIFLAFSGAELFELVGLKGHLGALVVAVLVSSHAKAAELSKSLLSFKDLFLIGFFLSIGFTALPTMDMLGVAMIMAIALPIKAGLFFLWLTRLKLRARTSFLTALSLANYSEFGLIVCSISVTQGLLSKEWLVIMALSVALSFVFSSVANTLSHRLYGRWTAELKQFENPMRLAEDQFDQPGKVAVLVVGMGRVGTGAYDILQNEMAKTACGIDMDRNRAVSHSEAGRNVIYGDAEDPEFWSDIDFDGIQLIMFAMPNFLDIQEAQNQIQLAGFKGKTAAIARYEDEKEKLLSAGVNEVFNFYAEAGAGFADQSVHLLASK</sequence>
<dbReference type="Gene3D" id="1.20.1530.20">
    <property type="match status" value="1"/>
</dbReference>
<evidence type="ECO:0000259" key="10">
    <source>
        <dbReference type="Pfam" id="PF00999"/>
    </source>
</evidence>
<feature type="transmembrane region" description="Helical" evidence="9">
    <location>
        <begin position="110"/>
        <end position="131"/>
    </location>
</feature>
<organism evidence="12 13">
    <name type="scientific">SAR92 clade bacterium H455</name>
    <dbReference type="NCBI Taxonomy" id="2974818"/>
    <lineage>
        <taxon>Bacteria</taxon>
        <taxon>Pseudomonadati</taxon>
        <taxon>Pseudomonadota</taxon>
        <taxon>Gammaproteobacteria</taxon>
        <taxon>Cellvibrionales</taxon>
        <taxon>Porticoccaceae</taxon>
        <taxon>SAR92 clade</taxon>
    </lineage>
</organism>
<evidence type="ECO:0000256" key="5">
    <source>
        <dbReference type="ARBA" id="ARBA00022692"/>
    </source>
</evidence>
<evidence type="ECO:0000256" key="6">
    <source>
        <dbReference type="ARBA" id="ARBA00022989"/>
    </source>
</evidence>
<reference evidence="12" key="1">
    <citation type="submission" date="2022-08" db="EMBL/GenBank/DDBJ databases">
        <title>Catabolic pathway analysis in culturable SAR92 clade bacteria reveals their overlooked roles in DMSP degradation in coastal seas.</title>
        <authorList>
            <person name="He X."/>
            <person name="Zhang X."/>
            <person name="Zhang Y."/>
        </authorList>
    </citation>
    <scope>NUCLEOTIDE SEQUENCE</scope>
    <source>
        <strain evidence="12">H455</strain>
    </source>
</reference>
<feature type="transmembrane region" description="Helical" evidence="9">
    <location>
        <begin position="51"/>
        <end position="70"/>
    </location>
</feature>
<keyword evidence="7" id="KW-0406">Ion transport</keyword>
<evidence type="ECO:0000256" key="8">
    <source>
        <dbReference type="ARBA" id="ARBA00023136"/>
    </source>
</evidence>
<dbReference type="EMBL" id="CP103416">
    <property type="protein sequence ID" value="UVW36091.1"/>
    <property type="molecule type" value="Genomic_DNA"/>
</dbReference>
<feature type="domain" description="RCK N-terminal" evidence="11">
    <location>
        <begin position="387"/>
        <end position="502"/>
    </location>
</feature>
<dbReference type="Pfam" id="PF02254">
    <property type="entry name" value="TrkA_N"/>
    <property type="match status" value="1"/>
</dbReference>
<name>A0ABY5TTT1_9GAMM</name>
<dbReference type="Pfam" id="PF00999">
    <property type="entry name" value="Na_H_Exchanger"/>
    <property type="match status" value="1"/>
</dbReference>
<dbReference type="InterPro" id="IPR036291">
    <property type="entry name" value="NAD(P)-bd_dom_sf"/>
</dbReference>
<proteinExistence type="inferred from homology"/>
<keyword evidence="13" id="KW-1185">Reference proteome</keyword>
<feature type="transmembrane region" description="Helical" evidence="9">
    <location>
        <begin position="273"/>
        <end position="291"/>
    </location>
</feature>
<evidence type="ECO:0000259" key="11">
    <source>
        <dbReference type="Pfam" id="PF02254"/>
    </source>
</evidence>
<evidence type="ECO:0000313" key="13">
    <source>
        <dbReference type="Proteomes" id="UP001059934"/>
    </source>
</evidence>
<accession>A0ABY5TTT1</accession>
<dbReference type="InterPro" id="IPR038770">
    <property type="entry name" value="Na+/solute_symporter_sf"/>
</dbReference>
<evidence type="ECO:0000256" key="4">
    <source>
        <dbReference type="ARBA" id="ARBA00022449"/>
    </source>
</evidence>
<dbReference type="PANTHER" id="PTHR42751">
    <property type="entry name" value="SODIUM/HYDROGEN EXCHANGER FAMILY/TRKA DOMAIN PROTEIN"/>
    <property type="match status" value="1"/>
</dbReference>
<evidence type="ECO:0000256" key="9">
    <source>
        <dbReference type="SAM" id="Phobius"/>
    </source>
</evidence>
<feature type="transmembrane region" description="Helical" evidence="9">
    <location>
        <begin position="143"/>
        <end position="163"/>
    </location>
</feature>
<evidence type="ECO:0000313" key="12">
    <source>
        <dbReference type="EMBL" id="UVW36091.1"/>
    </source>
</evidence>
<evidence type="ECO:0000256" key="1">
    <source>
        <dbReference type="ARBA" id="ARBA00004141"/>
    </source>
</evidence>
<keyword evidence="8 9" id="KW-0472">Membrane</keyword>
<dbReference type="SUPFAM" id="SSF51735">
    <property type="entry name" value="NAD(P)-binding Rossmann-fold domains"/>
    <property type="match status" value="1"/>
</dbReference>
<dbReference type="InterPro" id="IPR006153">
    <property type="entry name" value="Cation/H_exchanger_TM"/>
</dbReference>
<gene>
    <name evidence="12" type="ORF">NYF23_05630</name>
</gene>
<feature type="transmembrane region" description="Helical" evidence="9">
    <location>
        <begin position="82"/>
        <end position="104"/>
    </location>
</feature>
<feature type="transmembrane region" description="Helical" evidence="9">
    <location>
        <begin position="250"/>
        <end position="267"/>
    </location>
</feature>
<feature type="domain" description="Cation/H+ exchanger transmembrane" evidence="10">
    <location>
        <begin position="6"/>
        <end position="346"/>
    </location>
</feature>
<dbReference type="InterPro" id="IPR003148">
    <property type="entry name" value="RCK_N"/>
</dbReference>
<evidence type="ECO:0000256" key="2">
    <source>
        <dbReference type="ARBA" id="ARBA00005551"/>
    </source>
</evidence>